<feature type="disulfide bond" evidence="1">
    <location>
        <begin position="128"/>
        <end position="131"/>
    </location>
</feature>
<evidence type="ECO:0000259" key="2">
    <source>
        <dbReference type="Pfam" id="PF02627"/>
    </source>
</evidence>
<accession>A0A0A1FJZ3</accession>
<feature type="active site" description="Cysteine sulfenic acid (-SOH) intermediate" evidence="1">
    <location>
        <position position="131"/>
    </location>
</feature>
<dbReference type="HAMAP" id="MF_01676">
    <property type="entry name" value="AhpD"/>
    <property type="match status" value="1"/>
</dbReference>
<name>A0A0A1FJZ3_9BURK</name>
<dbReference type="AlphaFoldDB" id="A0A0A1FJZ3"/>
<reference evidence="4" key="1">
    <citation type="journal article" date="2014" name="Soil Biol. Biochem.">
        <title>Structure and function of bacterial communities in ageing soils: Insights from the Mendocino ecological staircase.</title>
        <authorList>
            <person name="Uroz S."/>
            <person name="Tech J.J."/>
            <person name="Sawaya N.A."/>
            <person name="Frey-Klett P."/>
            <person name="Leveau J.H.J."/>
        </authorList>
    </citation>
    <scope>NUCLEOTIDE SEQUENCE [LARGE SCALE GENOMIC DNA]</scope>
    <source>
        <strain evidence="4">Cal35</strain>
    </source>
</reference>
<keyword evidence="1" id="KW-0049">Antioxidant</keyword>
<dbReference type="EC" id="1.11.1.28" evidence="1"/>
<dbReference type="InterPro" id="IPR004674">
    <property type="entry name" value="AhpD"/>
</dbReference>
<dbReference type="HOGENOM" id="CLU_105328_0_0_4"/>
<keyword evidence="4" id="KW-1185">Reference proteome</keyword>
<dbReference type="KEGG" id="care:LT85_4897"/>
<keyword evidence="1" id="KW-1015">Disulfide bond</keyword>
<dbReference type="STRING" id="279058.LT85_4897"/>
<feature type="disulfide bond" description="Interchain (with AhpC); in linked form" evidence="1">
    <location>
        <position position="131"/>
    </location>
</feature>
<evidence type="ECO:0000256" key="1">
    <source>
        <dbReference type="HAMAP-Rule" id="MF_01676"/>
    </source>
</evidence>
<feature type="domain" description="Carboxymuconolactone decarboxylase-like" evidence="2">
    <location>
        <begin position="98"/>
        <end position="165"/>
    </location>
</feature>
<dbReference type="PANTHER" id="PTHR33930:SF7">
    <property type="entry name" value="ALKYL HYDROPEROXIDE REDUCTASE AHPD"/>
    <property type="match status" value="1"/>
</dbReference>
<keyword evidence="1" id="KW-0676">Redox-active center</keyword>
<dbReference type="OrthoDB" id="9801997at2"/>
<dbReference type="SUPFAM" id="SSF69118">
    <property type="entry name" value="AhpD-like"/>
    <property type="match status" value="1"/>
</dbReference>
<keyword evidence="1" id="KW-0560">Oxidoreductase</keyword>
<dbReference type="Proteomes" id="UP000030302">
    <property type="component" value="Chromosome"/>
</dbReference>
<sequence length="169" mass="17745">MDMLQLRDAIPSYAKDVWITLDGALNRSGLAPEVAAAAGIAAAISAGSPQLVEAFQGLTTEAEATAAKTAAAIMGMTNIWYSYLELADDAELKTQPPQIRMQAYATHGGVEKKHFEIYTLAASIVGKCRGCVTGHIAELKKLGITAAELRDIGKLAAAVNATSKLIKLS</sequence>
<feature type="active site" description="Proton donor" evidence="1">
    <location>
        <position position="128"/>
    </location>
</feature>
<dbReference type="GO" id="GO:0015036">
    <property type="term" value="F:disulfide oxidoreductase activity"/>
    <property type="evidence" value="ECO:0007669"/>
    <property type="project" value="TreeGrafter"/>
</dbReference>
<comment type="similarity">
    <text evidence="1">Belongs to the AhpD family.</text>
</comment>
<evidence type="ECO:0000313" key="3">
    <source>
        <dbReference type="EMBL" id="AIY44055.1"/>
    </source>
</evidence>
<dbReference type="GO" id="GO:0032843">
    <property type="term" value="F:hydroperoxide reductase activity"/>
    <property type="evidence" value="ECO:0007669"/>
    <property type="project" value="InterPro"/>
</dbReference>
<dbReference type="InterPro" id="IPR003779">
    <property type="entry name" value="CMD-like"/>
</dbReference>
<dbReference type="RefSeq" id="WP_038494199.1">
    <property type="nucleotide sequence ID" value="NZ_CP009962.1"/>
</dbReference>
<dbReference type="GO" id="GO:0045454">
    <property type="term" value="P:cell redox homeostasis"/>
    <property type="evidence" value="ECO:0007669"/>
    <property type="project" value="TreeGrafter"/>
</dbReference>
<dbReference type="GO" id="GO:0051920">
    <property type="term" value="F:peroxiredoxin activity"/>
    <property type="evidence" value="ECO:0007669"/>
    <property type="project" value="InterPro"/>
</dbReference>
<comment type="function">
    <text evidence="1">Antioxidant protein with alkyl hydroperoxidase activity. Required for the reduction of the AhpC active site cysteine residues and for the regeneration of the AhpC enzyme activity.</text>
</comment>
<dbReference type="PANTHER" id="PTHR33930">
    <property type="entry name" value="ALKYL HYDROPEROXIDE REDUCTASE AHPD"/>
    <property type="match status" value="1"/>
</dbReference>
<dbReference type="GO" id="GO:0006979">
    <property type="term" value="P:response to oxidative stress"/>
    <property type="evidence" value="ECO:0007669"/>
    <property type="project" value="InterPro"/>
</dbReference>
<dbReference type="EMBL" id="CP009962">
    <property type="protein sequence ID" value="AIY44055.1"/>
    <property type="molecule type" value="Genomic_DNA"/>
</dbReference>
<gene>
    <name evidence="1" type="primary">ahpD</name>
    <name evidence="3" type="ORF">LT85_4897</name>
</gene>
<keyword evidence="1 3" id="KW-0575">Peroxidase</keyword>
<organism evidence="3 4">
    <name type="scientific">Collimonas arenae</name>
    <dbReference type="NCBI Taxonomy" id="279058"/>
    <lineage>
        <taxon>Bacteria</taxon>
        <taxon>Pseudomonadati</taxon>
        <taxon>Pseudomonadota</taxon>
        <taxon>Betaproteobacteria</taxon>
        <taxon>Burkholderiales</taxon>
        <taxon>Oxalobacteraceae</taxon>
        <taxon>Collimonas</taxon>
    </lineage>
</organism>
<dbReference type="Gene3D" id="1.20.1290.10">
    <property type="entry name" value="AhpD-like"/>
    <property type="match status" value="1"/>
</dbReference>
<evidence type="ECO:0000313" key="4">
    <source>
        <dbReference type="Proteomes" id="UP000030302"/>
    </source>
</evidence>
<protein>
    <recommendedName>
        <fullName evidence="1">Alkyl hydroperoxide reductase AhpD</fullName>
        <ecNumber evidence="1">1.11.1.28</ecNumber>
    </recommendedName>
    <alternativeName>
        <fullName evidence="1">Alkylhydroperoxidase AhpD</fullName>
    </alternativeName>
</protein>
<proteinExistence type="inferred from homology"/>
<dbReference type="InterPro" id="IPR029032">
    <property type="entry name" value="AhpD-like"/>
</dbReference>
<dbReference type="Pfam" id="PF02627">
    <property type="entry name" value="CMD"/>
    <property type="match status" value="1"/>
</dbReference>
<comment type="catalytic activity">
    <reaction evidence="1">
        <text>N(6)-[(R)-dihydrolipoyl]-L-lysyl-[lipoyl-carrier protein] + a hydroperoxide = N(6)-[(R)-lipoyl]-L-lysyl-[lipoyl-carrier protein] + an alcohol + H2O</text>
        <dbReference type="Rhea" id="RHEA:62636"/>
        <dbReference type="Rhea" id="RHEA-COMP:10502"/>
        <dbReference type="Rhea" id="RHEA-COMP:16355"/>
        <dbReference type="ChEBI" id="CHEBI:15377"/>
        <dbReference type="ChEBI" id="CHEBI:30879"/>
        <dbReference type="ChEBI" id="CHEBI:35924"/>
        <dbReference type="ChEBI" id="CHEBI:83099"/>
        <dbReference type="ChEBI" id="CHEBI:83100"/>
        <dbReference type="EC" id="1.11.1.28"/>
    </reaction>
</comment>